<keyword evidence="2" id="KW-0812">Transmembrane</keyword>
<sequence>MWDRHAHAQCAQMEGESGTHEVTAYKMRQANSVKIAKIIAITVVLSSFILGSFILASSYLQAKQSCDQMQALDAVLNKELMLEALQQPRVLQCGMGNNKPKKVNPPPSLISAVKTSNPGRVFSSDGKIPVKPLSLFFLRVCLQAHEIESIGSSRTTYCASARWPRPREMPKAQALMQDNLSADEANLQTIDRDDAKKRKQEEQARKQHKEDSNESADSEDEDDSSNDGESDESIDMNNHHHVNLPLDLHLTDLASAILRENQKSRMNCIVERRRSEELVDSPPKMVRLPFGMDLTSDPKQQKVTGERIAIFCESGNELKNEDAEPVRQILIPIPPVRSFGPITHLPQQMGPAPQAIIRQMPRPIFPMPLMNQHQQPPQQPQQLPPIPAQMMQAPHPDSPMGRPNFHPFLQQLPQIMAAQMHQQQSAPQPQPGMPPRTEVRIHLQRIPIPEIMRPFLPPQIIRQQPEQPQEQPGPQPQPPQQQQEVQIREMPIDMAIHKFGAPSSDEMNVADFAAQKFTEQLRSLIARIAESEESEEETDSYRNVPDQEGPSPHSDERELQEQQPPRPTEPEMVHQEQEQEQPQQQQQQQQQQVAQAPQPQHLPEPQPMLPMGRIHYGRSLLTPISLPGKVVETSASEEDAVRPHCE</sequence>
<feature type="compositionally biased region" description="Low complexity" evidence="1">
    <location>
        <begin position="580"/>
        <end position="599"/>
    </location>
</feature>
<reference evidence="3" key="2">
    <citation type="submission" date="2020-05" db="UniProtKB">
        <authorList>
            <consortium name="EnsemblMetazoa"/>
        </authorList>
    </citation>
    <scope>IDENTIFICATION</scope>
    <source>
        <strain evidence="3">FAR1</strain>
    </source>
</reference>
<feature type="compositionally biased region" description="Basic and acidic residues" evidence="1">
    <location>
        <begin position="568"/>
        <end position="577"/>
    </location>
</feature>
<feature type="region of interest" description="Disordered" evidence="1">
    <location>
        <begin position="184"/>
        <end position="237"/>
    </location>
</feature>
<evidence type="ECO:0000313" key="4">
    <source>
        <dbReference type="Proteomes" id="UP000075886"/>
    </source>
</evidence>
<keyword evidence="4" id="KW-1185">Reference proteome</keyword>
<keyword evidence="2" id="KW-0472">Membrane</keyword>
<evidence type="ECO:0000256" key="1">
    <source>
        <dbReference type="SAM" id="MobiDB-lite"/>
    </source>
</evidence>
<organism evidence="3 4">
    <name type="scientific">Anopheles farauti</name>
    <dbReference type="NCBI Taxonomy" id="69004"/>
    <lineage>
        <taxon>Eukaryota</taxon>
        <taxon>Metazoa</taxon>
        <taxon>Ecdysozoa</taxon>
        <taxon>Arthropoda</taxon>
        <taxon>Hexapoda</taxon>
        <taxon>Insecta</taxon>
        <taxon>Pterygota</taxon>
        <taxon>Neoptera</taxon>
        <taxon>Endopterygota</taxon>
        <taxon>Diptera</taxon>
        <taxon>Nematocera</taxon>
        <taxon>Culicoidea</taxon>
        <taxon>Culicidae</taxon>
        <taxon>Anophelinae</taxon>
        <taxon>Anopheles</taxon>
    </lineage>
</organism>
<feature type="compositionally biased region" description="Basic and acidic residues" evidence="1">
    <location>
        <begin position="190"/>
        <end position="212"/>
    </location>
</feature>
<accession>A0A182Q2W2</accession>
<dbReference type="EMBL" id="AXCN02000398">
    <property type="status" value="NOT_ANNOTATED_CDS"/>
    <property type="molecule type" value="Genomic_DNA"/>
</dbReference>
<evidence type="ECO:0000313" key="3">
    <source>
        <dbReference type="EnsemblMetazoa" id="AFAF002007-PA"/>
    </source>
</evidence>
<feature type="region of interest" description="Disordered" evidence="1">
    <location>
        <begin position="464"/>
        <end position="485"/>
    </location>
</feature>
<dbReference type="Proteomes" id="UP000075886">
    <property type="component" value="Unassembled WGS sequence"/>
</dbReference>
<protein>
    <submittedName>
        <fullName evidence="3">Uncharacterized protein</fullName>
    </submittedName>
</protein>
<name>A0A182Q2W2_9DIPT</name>
<feature type="transmembrane region" description="Helical" evidence="2">
    <location>
        <begin position="35"/>
        <end position="60"/>
    </location>
</feature>
<proteinExistence type="predicted"/>
<evidence type="ECO:0000256" key="2">
    <source>
        <dbReference type="SAM" id="Phobius"/>
    </source>
</evidence>
<keyword evidence="2" id="KW-1133">Transmembrane helix</keyword>
<dbReference type="VEuPathDB" id="VectorBase:AFAF002007"/>
<feature type="compositionally biased region" description="Acidic residues" evidence="1">
    <location>
        <begin position="213"/>
        <end position="234"/>
    </location>
</feature>
<dbReference type="EnsemblMetazoa" id="AFAF002007-RA">
    <property type="protein sequence ID" value="AFAF002007-PA"/>
    <property type="gene ID" value="AFAF002007"/>
</dbReference>
<dbReference type="AlphaFoldDB" id="A0A182Q2W2"/>
<feature type="region of interest" description="Disordered" evidence="1">
    <location>
        <begin position="529"/>
        <end position="615"/>
    </location>
</feature>
<reference evidence="4" key="1">
    <citation type="submission" date="2014-01" db="EMBL/GenBank/DDBJ databases">
        <title>The Genome Sequence of Anopheles farauti FAR1 (V2).</title>
        <authorList>
            <consortium name="The Broad Institute Genomics Platform"/>
            <person name="Neafsey D.E."/>
            <person name="Besansky N."/>
            <person name="Howell P."/>
            <person name="Walton C."/>
            <person name="Young S.K."/>
            <person name="Zeng Q."/>
            <person name="Gargeya S."/>
            <person name="Fitzgerald M."/>
            <person name="Haas B."/>
            <person name="Abouelleil A."/>
            <person name="Allen A.W."/>
            <person name="Alvarado L."/>
            <person name="Arachchi H.M."/>
            <person name="Berlin A.M."/>
            <person name="Chapman S.B."/>
            <person name="Gainer-Dewar J."/>
            <person name="Goldberg J."/>
            <person name="Griggs A."/>
            <person name="Gujja S."/>
            <person name="Hansen M."/>
            <person name="Howarth C."/>
            <person name="Imamovic A."/>
            <person name="Ireland A."/>
            <person name="Larimer J."/>
            <person name="McCowan C."/>
            <person name="Murphy C."/>
            <person name="Pearson M."/>
            <person name="Poon T.W."/>
            <person name="Priest M."/>
            <person name="Roberts A."/>
            <person name="Saif S."/>
            <person name="Shea T."/>
            <person name="Sisk P."/>
            <person name="Sykes S."/>
            <person name="Wortman J."/>
            <person name="Nusbaum C."/>
            <person name="Birren B."/>
        </authorList>
    </citation>
    <scope>NUCLEOTIDE SEQUENCE [LARGE SCALE GENOMIC DNA]</scope>
    <source>
        <strain evidence="4">FAR1</strain>
    </source>
</reference>